<evidence type="ECO:0000313" key="9">
    <source>
        <dbReference type="EMBL" id="OIR01038.1"/>
    </source>
</evidence>
<keyword evidence="5" id="KW-0822">Tryptophan biosynthesis</keyword>
<evidence type="ECO:0000256" key="4">
    <source>
        <dbReference type="ARBA" id="ARBA00022605"/>
    </source>
</evidence>
<dbReference type="GO" id="GO:0004640">
    <property type="term" value="F:phosphoribosylanthranilate isomerase activity"/>
    <property type="evidence" value="ECO:0007669"/>
    <property type="project" value="UniProtKB-EC"/>
</dbReference>
<keyword evidence="6" id="KW-0057">Aromatic amino acid biosynthesis</keyword>
<feature type="domain" description="N-(5'phosphoribosyl) anthranilate isomerase (PRAI)" evidence="8">
    <location>
        <begin position="9"/>
        <end position="204"/>
    </location>
</feature>
<comment type="pathway">
    <text evidence="1">Amino-acid biosynthesis; L-tryptophan biosynthesis; L-tryptophan from chorismate: step 3/5.</text>
</comment>
<accession>A0A1J5SLU7</accession>
<dbReference type="InterPro" id="IPR013785">
    <property type="entry name" value="Aldolase_TIM"/>
</dbReference>
<evidence type="ECO:0000256" key="2">
    <source>
        <dbReference type="ARBA" id="ARBA00007571"/>
    </source>
</evidence>
<protein>
    <recommendedName>
        <fullName evidence="3">phosphoribosylanthranilate isomerase</fullName>
        <ecNumber evidence="3">5.3.1.24</ecNumber>
    </recommendedName>
</protein>
<dbReference type="PANTHER" id="PTHR42894">
    <property type="entry name" value="N-(5'-PHOSPHORIBOSYL)ANTHRANILATE ISOMERASE"/>
    <property type="match status" value="1"/>
</dbReference>
<evidence type="ECO:0000256" key="7">
    <source>
        <dbReference type="ARBA" id="ARBA00023235"/>
    </source>
</evidence>
<dbReference type="NCBIfam" id="NF002299">
    <property type="entry name" value="PRK01222.1-6"/>
    <property type="match status" value="1"/>
</dbReference>
<dbReference type="FunFam" id="3.20.20.70:FF:000075">
    <property type="entry name" value="Tryptophan biosynthesis protein TRP1"/>
    <property type="match status" value="1"/>
</dbReference>
<dbReference type="UniPathway" id="UPA00035">
    <property type="reaction ID" value="UER00042"/>
</dbReference>
<keyword evidence="7 9" id="KW-0413">Isomerase</keyword>
<dbReference type="SUPFAM" id="SSF51366">
    <property type="entry name" value="Ribulose-phoshate binding barrel"/>
    <property type="match status" value="1"/>
</dbReference>
<name>A0A1J5SLU7_9ZZZZ</name>
<dbReference type="InterPro" id="IPR011060">
    <property type="entry name" value="RibuloseP-bd_barrel"/>
</dbReference>
<organism evidence="9">
    <name type="scientific">mine drainage metagenome</name>
    <dbReference type="NCBI Taxonomy" id="410659"/>
    <lineage>
        <taxon>unclassified sequences</taxon>
        <taxon>metagenomes</taxon>
        <taxon>ecological metagenomes</taxon>
    </lineage>
</organism>
<dbReference type="Pfam" id="PF00697">
    <property type="entry name" value="PRAI"/>
    <property type="match status" value="1"/>
</dbReference>
<dbReference type="HAMAP" id="MF_00135">
    <property type="entry name" value="PRAI"/>
    <property type="match status" value="1"/>
</dbReference>
<dbReference type="AlphaFoldDB" id="A0A1J5SLU7"/>
<comment type="similarity">
    <text evidence="2">Belongs to the TrpF family.</text>
</comment>
<dbReference type="EC" id="5.3.1.24" evidence="3"/>
<evidence type="ECO:0000259" key="8">
    <source>
        <dbReference type="Pfam" id="PF00697"/>
    </source>
</evidence>
<gene>
    <name evidence="9" type="primary">trpF_3</name>
    <name evidence="9" type="ORF">GALL_168350</name>
</gene>
<evidence type="ECO:0000256" key="1">
    <source>
        <dbReference type="ARBA" id="ARBA00004664"/>
    </source>
</evidence>
<keyword evidence="4" id="KW-0028">Amino-acid biosynthesis</keyword>
<dbReference type="Gene3D" id="3.20.20.70">
    <property type="entry name" value="Aldolase class I"/>
    <property type="match status" value="1"/>
</dbReference>
<dbReference type="InterPro" id="IPR044643">
    <property type="entry name" value="TrpF_fam"/>
</dbReference>
<dbReference type="InterPro" id="IPR001240">
    <property type="entry name" value="PRAI_dom"/>
</dbReference>
<evidence type="ECO:0000256" key="6">
    <source>
        <dbReference type="ARBA" id="ARBA00023141"/>
    </source>
</evidence>
<sequence>MTRNTRTRIKICGITRGQDALAAASNGADALGLVFYEKSPRHVSLGQAAQLARAIPPFVTVVGLFVNPAVEYVREVLAQIPLDILQFHGDEEPEFCAQFGKPYLKAIRVKNGVDLIQCAARYAGARGLLLDAFIEGVQGGTGESFDWALIPQGLPLPVILSGGLHAGNVAAAITQVRPYAVDVSSGVEAAKGIKDAAKIAAFINEVKRADV</sequence>
<proteinExistence type="inferred from homology"/>
<dbReference type="NCBIfam" id="NF002298">
    <property type="entry name" value="PRK01222.1-4"/>
    <property type="match status" value="1"/>
</dbReference>
<dbReference type="GO" id="GO:0000162">
    <property type="term" value="P:L-tryptophan biosynthetic process"/>
    <property type="evidence" value="ECO:0007669"/>
    <property type="project" value="UniProtKB-UniPathway"/>
</dbReference>
<dbReference type="CDD" id="cd00405">
    <property type="entry name" value="PRAI"/>
    <property type="match status" value="1"/>
</dbReference>
<evidence type="ECO:0000256" key="3">
    <source>
        <dbReference type="ARBA" id="ARBA00012572"/>
    </source>
</evidence>
<evidence type="ECO:0000256" key="5">
    <source>
        <dbReference type="ARBA" id="ARBA00022822"/>
    </source>
</evidence>
<reference evidence="9" key="1">
    <citation type="submission" date="2016-10" db="EMBL/GenBank/DDBJ databases">
        <title>Sequence of Gallionella enrichment culture.</title>
        <authorList>
            <person name="Poehlein A."/>
            <person name="Muehling M."/>
            <person name="Daniel R."/>
        </authorList>
    </citation>
    <scope>NUCLEOTIDE SEQUENCE</scope>
</reference>
<dbReference type="PANTHER" id="PTHR42894:SF1">
    <property type="entry name" value="N-(5'-PHOSPHORIBOSYL)ANTHRANILATE ISOMERASE"/>
    <property type="match status" value="1"/>
</dbReference>
<dbReference type="EMBL" id="MLJW01000088">
    <property type="protein sequence ID" value="OIR01038.1"/>
    <property type="molecule type" value="Genomic_DNA"/>
</dbReference>
<comment type="caution">
    <text evidence="9">The sequence shown here is derived from an EMBL/GenBank/DDBJ whole genome shotgun (WGS) entry which is preliminary data.</text>
</comment>